<organism evidence="1 2">
    <name type="scientific">Planococcus koreensis</name>
    <dbReference type="NCBI Taxonomy" id="112331"/>
    <lineage>
        <taxon>Bacteria</taxon>
        <taxon>Bacillati</taxon>
        <taxon>Bacillota</taxon>
        <taxon>Bacilli</taxon>
        <taxon>Bacillales</taxon>
        <taxon>Caryophanaceae</taxon>
        <taxon>Planococcus</taxon>
    </lineage>
</organism>
<proteinExistence type="predicted"/>
<dbReference type="RefSeq" id="WP_135504583.1">
    <property type="nucleotide sequence ID" value="NZ_JACHHE010000004.1"/>
</dbReference>
<keyword evidence="2" id="KW-1185">Reference proteome</keyword>
<dbReference type="EMBL" id="JACHHE010000004">
    <property type="protein sequence ID" value="MBB5180408.1"/>
    <property type="molecule type" value="Genomic_DNA"/>
</dbReference>
<name>A0A7W8CTV4_9BACL</name>
<sequence length="152" mass="17523">MASVYSAVECPHCERSAMEDYYYKISVGYIVCSRCGYNAVRSCMPEEAIRYGHEIQENLGYGVCCQVSSEGKRNMILFNCYPDNLEEFKLEIENGDPELKESYLVTFLDGVFEIILGNPPENFHLSFKEYREKMHEKYGGFEEFSGLVPIED</sequence>
<reference evidence="1 2" key="1">
    <citation type="submission" date="2020-08" db="EMBL/GenBank/DDBJ databases">
        <title>Genomic Encyclopedia of Type Strains, Phase IV (KMG-IV): sequencing the most valuable type-strain genomes for metagenomic binning, comparative biology and taxonomic classification.</title>
        <authorList>
            <person name="Goeker M."/>
        </authorList>
    </citation>
    <scope>NUCLEOTIDE SEQUENCE [LARGE SCALE GENOMIC DNA]</scope>
    <source>
        <strain evidence="1 2">DSM 15895</strain>
    </source>
</reference>
<protein>
    <submittedName>
        <fullName evidence="1">Uncharacterized protein</fullName>
    </submittedName>
</protein>
<dbReference type="AlphaFoldDB" id="A0A7W8CTV4"/>
<evidence type="ECO:0000313" key="1">
    <source>
        <dbReference type="EMBL" id="MBB5180408.1"/>
    </source>
</evidence>
<gene>
    <name evidence="1" type="ORF">HNQ44_001836</name>
</gene>
<comment type="caution">
    <text evidence="1">The sequence shown here is derived from an EMBL/GenBank/DDBJ whole genome shotgun (WGS) entry which is preliminary data.</text>
</comment>
<dbReference type="Proteomes" id="UP000525923">
    <property type="component" value="Unassembled WGS sequence"/>
</dbReference>
<accession>A0A7W8CTV4</accession>
<dbReference type="OrthoDB" id="2455077at2"/>
<evidence type="ECO:0000313" key="2">
    <source>
        <dbReference type="Proteomes" id="UP000525923"/>
    </source>
</evidence>